<comment type="caution">
    <text evidence="2">The sequence shown here is derived from an EMBL/GenBank/DDBJ whole genome shotgun (WGS) entry which is preliminary data.</text>
</comment>
<accession>A0AAN6QAA3</accession>
<organism evidence="2 3">
    <name type="scientific">Parathielavia hyrcaniae</name>
    <dbReference type="NCBI Taxonomy" id="113614"/>
    <lineage>
        <taxon>Eukaryota</taxon>
        <taxon>Fungi</taxon>
        <taxon>Dikarya</taxon>
        <taxon>Ascomycota</taxon>
        <taxon>Pezizomycotina</taxon>
        <taxon>Sordariomycetes</taxon>
        <taxon>Sordariomycetidae</taxon>
        <taxon>Sordariales</taxon>
        <taxon>Chaetomiaceae</taxon>
        <taxon>Parathielavia</taxon>
    </lineage>
</organism>
<reference evidence="2" key="1">
    <citation type="journal article" date="2023" name="Mol. Phylogenet. Evol.">
        <title>Genome-scale phylogeny and comparative genomics of the fungal order Sordariales.</title>
        <authorList>
            <person name="Hensen N."/>
            <person name="Bonometti L."/>
            <person name="Westerberg I."/>
            <person name="Brannstrom I.O."/>
            <person name="Guillou S."/>
            <person name="Cros-Aarteil S."/>
            <person name="Calhoun S."/>
            <person name="Haridas S."/>
            <person name="Kuo A."/>
            <person name="Mondo S."/>
            <person name="Pangilinan J."/>
            <person name="Riley R."/>
            <person name="LaButti K."/>
            <person name="Andreopoulos B."/>
            <person name="Lipzen A."/>
            <person name="Chen C."/>
            <person name="Yan M."/>
            <person name="Daum C."/>
            <person name="Ng V."/>
            <person name="Clum A."/>
            <person name="Steindorff A."/>
            <person name="Ohm R.A."/>
            <person name="Martin F."/>
            <person name="Silar P."/>
            <person name="Natvig D.O."/>
            <person name="Lalanne C."/>
            <person name="Gautier V."/>
            <person name="Ament-Velasquez S.L."/>
            <person name="Kruys A."/>
            <person name="Hutchinson M.I."/>
            <person name="Powell A.J."/>
            <person name="Barry K."/>
            <person name="Miller A.N."/>
            <person name="Grigoriev I.V."/>
            <person name="Debuchy R."/>
            <person name="Gladieux P."/>
            <person name="Hiltunen Thoren M."/>
            <person name="Johannesson H."/>
        </authorList>
    </citation>
    <scope>NUCLEOTIDE SEQUENCE</scope>
    <source>
        <strain evidence="2">CBS 757.83</strain>
    </source>
</reference>
<keyword evidence="1" id="KW-0812">Transmembrane</keyword>
<proteinExistence type="predicted"/>
<reference evidence="2" key="2">
    <citation type="submission" date="2023-05" db="EMBL/GenBank/DDBJ databases">
        <authorList>
            <consortium name="Lawrence Berkeley National Laboratory"/>
            <person name="Steindorff A."/>
            <person name="Hensen N."/>
            <person name="Bonometti L."/>
            <person name="Westerberg I."/>
            <person name="Brannstrom I.O."/>
            <person name="Guillou S."/>
            <person name="Cros-Aarteil S."/>
            <person name="Calhoun S."/>
            <person name="Haridas S."/>
            <person name="Kuo A."/>
            <person name="Mondo S."/>
            <person name="Pangilinan J."/>
            <person name="Riley R."/>
            <person name="Labutti K."/>
            <person name="Andreopoulos B."/>
            <person name="Lipzen A."/>
            <person name="Chen C."/>
            <person name="Yanf M."/>
            <person name="Daum C."/>
            <person name="Ng V."/>
            <person name="Clum A."/>
            <person name="Ohm R."/>
            <person name="Martin F."/>
            <person name="Silar P."/>
            <person name="Natvig D."/>
            <person name="Lalanne C."/>
            <person name="Gautier V."/>
            <person name="Ament-Velasquez S.L."/>
            <person name="Kruys A."/>
            <person name="Hutchinson M.I."/>
            <person name="Powell A.J."/>
            <person name="Barry K."/>
            <person name="Miller A.N."/>
            <person name="Grigoriev I.V."/>
            <person name="Debuchy R."/>
            <person name="Gladieux P."/>
            <person name="Thoren M.H."/>
            <person name="Johannesson H."/>
        </authorList>
    </citation>
    <scope>NUCLEOTIDE SEQUENCE</scope>
    <source>
        <strain evidence="2">CBS 757.83</strain>
    </source>
</reference>
<name>A0AAN6QAA3_9PEZI</name>
<feature type="transmembrane region" description="Helical" evidence="1">
    <location>
        <begin position="92"/>
        <end position="109"/>
    </location>
</feature>
<dbReference type="Proteomes" id="UP001305647">
    <property type="component" value="Unassembled WGS sequence"/>
</dbReference>
<protein>
    <submittedName>
        <fullName evidence="2">Uncharacterized protein</fullName>
    </submittedName>
</protein>
<evidence type="ECO:0000313" key="3">
    <source>
        <dbReference type="Proteomes" id="UP001305647"/>
    </source>
</evidence>
<dbReference type="AlphaFoldDB" id="A0AAN6QAA3"/>
<evidence type="ECO:0000313" key="2">
    <source>
        <dbReference type="EMBL" id="KAK4106473.1"/>
    </source>
</evidence>
<evidence type="ECO:0000256" key="1">
    <source>
        <dbReference type="SAM" id="Phobius"/>
    </source>
</evidence>
<keyword evidence="1" id="KW-0472">Membrane</keyword>
<keyword evidence="1" id="KW-1133">Transmembrane helix</keyword>
<gene>
    <name evidence="2" type="ORF">N658DRAFT_20327</name>
</gene>
<keyword evidence="3" id="KW-1185">Reference proteome</keyword>
<dbReference type="EMBL" id="MU863624">
    <property type="protein sequence ID" value="KAK4106473.1"/>
    <property type="molecule type" value="Genomic_DNA"/>
</dbReference>
<sequence>MHISGRFLFVVKGSASEHHIFLSFLTSYWDTITASSVFLFYHLIMAGSWSGYLIAFTAWRVGDTGDFSFSWLKTRCSNAHPPTSAQTEGSDITFFFFPFMFFFLGRIPEGTWLRRLVRMIPAARVWETRRVLSFCFPFKPCSCLMDDVYGLLRWMDPDLIATTFPDRRRLPRPA</sequence>